<feature type="compositionally biased region" description="Low complexity" evidence="1">
    <location>
        <begin position="1"/>
        <end position="12"/>
    </location>
</feature>
<organism evidence="2 3">
    <name type="scientific">Penicillium roqueforti (strain FM164)</name>
    <dbReference type="NCBI Taxonomy" id="1365484"/>
    <lineage>
        <taxon>Eukaryota</taxon>
        <taxon>Fungi</taxon>
        <taxon>Dikarya</taxon>
        <taxon>Ascomycota</taxon>
        <taxon>Pezizomycotina</taxon>
        <taxon>Eurotiomycetes</taxon>
        <taxon>Eurotiomycetidae</taxon>
        <taxon>Eurotiales</taxon>
        <taxon>Aspergillaceae</taxon>
        <taxon>Penicillium</taxon>
    </lineage>
</organism>
<dbReference type="EMBL" id="HG792015">
    <property type="protein sequence ID" value="CDM26663.1"/>
    <property type="molecule type" value="Genomic_DNA"/>
</dbReference>
<protein>
    <submittedName>
        <fullName evidence="2">Genomic scaffold, ProqFM164S01</fullName>
    </submittedName>
</protein>
<accession>W6PR41</accession>
<dbReference type="OMA" id="GEMKMIM"/>
<gene>
    <name evidence="2" type="ORF">PROQFM164_S01g000472</name>
</gene>
<feature type="region of interest" description="Disordered" evidence="1">
    <location>
        <begin position="80"/>
        <end position="158"/>
    </location>
</feature>
<dbReference type="OrthoDB" id="4330748at2759"/>
<feature type="region of interest" description="Disordered" evidence="1">
    <location>
        <begin position="1"/>
        <end position="22"/>
    </location>
</feature>
<reference evidence="2" key="1">
    <citation type="journal article" date="2014" name="Nat. Commun.">
        <title>Multiple recent horizontal transfers of a large genomic region in cheese making fungi.</title>
        <authorList>
            <person name="Cheeseman K."/>
            <person name="Ropars J."/>
            <person name="Renault P."/>
            <person name="Dupont J."/>
            <person name="Gouzy J."/>
            <person name="Branca A."/>
            <person name="Abraham A.L."/>
            <person name="Ceppi M."/>
            <person name="Conseiller E."/>
            <person name="Debuchy R."/>
            <person name="Malagnac F."/>
            <person name="Goarin A."/>
            <person name="Silar P."/>
            <person name="Lacoste S."/>
            <person name="Sallet E."/>
            <person name="Bensimon A."/>
            <person name="Giraud T."/>
            <person name="Brygoo Y."/>
        </authorList>
    </citation>
    <scope>NUCLEOTIDE SEQUENCE [LARGE SCALE GENOMIC DNA]</scope>
    <source>
        <strain evidence="2">FM164</strain>
    </source>
</reference>
<name>W6PR41_PENRF</name>
<feature type="compositionally biased region" description="Basic and acidic residues" evidence="1">
    <location>
        <begin position="133"/>
        <end position="158"/>
    </location>
</feature>
<evidence type="ECO:0000313" key="3">
    <source>
        <dbReference type="Proteomes" id="UP000030686"/>
    </source>
</evidence>
<evidence type="ECO:0000313" key="2">
    <source>
        <dbReference type="EMBL" id="CDM26663.1"/>
    </source>
</evidence>
<keyword evidence="3" id="KW-1185">Reference proteome</keyword>
<evidence type="ECO:0000256" key="1">
    <source>
        <dbReference type="SAM" id="MobiDB-lite"/>
    </source>
</evidence>
<dbReference type="AlphaFoldDB" id="W6PR41"/>
<proteinExistence type="predicted"/>
<dbReference type="Proteomes" id="UP000030686">
    <property type="component" value="Unassembled WGS sequence"/>
</dbReference>
<sequence>MSPTEKMSTTPSPKKKSGDWGNLTAGEMKLVMASVLCTSGKLDTDKLGKLTSMKRNSAASRFPSAKRKLAKMFEDQLDLLGNENDSNVKEKAPARVKKRRDKVVESPEPEPEPELEIKIETESGEGMSTDSPVKAEAESENSKVEADADIKIKPEPID</sequence>